<feature type="region of interest" description="Disordered" evidence="2">
    <location>
        <begin position="242"/>
        <end position="266"/>
    </location>
</feature>
<feature type="compositionally biased region" description="Polar residues" evidence="2">
    <location>
        <begin position="782"/>
        <end position="791"/>
    </location>
</feature>
<feature type="compositionally biased region" description="Polar residues" evidence="2">
    <location>
        <begin position="1050"/>
        <end position="1067"/>
    </location>
</feature>
<reference evidence="5" key="1">
    <citation type="submission" date="2025-08" db="UniProtKB">
        <authorList>
            <consortium name="RefSeq"/>
        </authorList>
    </citation>
    <scope>IDENTIFICATION</scope>
</reference>
<evidence type="ECO:0000256" key="1">
    <source>
        <dbReference type="ARBA" id="ARBA00006414"/>
    </source>
</evidence>
<evidence type="ECO:0000313" key="5">
    <source>
        <dbReference type="RefSeq" id="XP_005102966.1"/>
    </source>
</evidence>
<feature type="compositionally biased region" description="Acidic residues" evidence="2">
    <location>
        <begin position="825"/>
        <end position="838"/>
    </location>
</feature>
<accession>A0ABM0JW82</accession>
<keyword evidence="4" id="KW-1185">Reference proteome</keyword>
<evidence type="ECO:0000313" key="4">
    <source>
        <dbReference type="Proteomes" id="UP000694888"/>
    </source>
</evidence>
<feature type="compositionally biased region" description="Low complexity" evidence="2">
    <location>
        <begin position="254"/>
        <end position="266"/>
    </location>
</feature>
<feature type="compositionally biased region" description="Low complexity" evidence="2">
    <location>
        <begin position="792"/>
        <end position="809"/>
    </location>
</feature>
<dbReference type="InterPro" id="IPR025946">
    <property type="entry name" value="CABIT_dom"/>
</dbReference>
<dbReference type="PANTHER" id="PTHR15215:SF0">
    <property type="match status" value="1"/>
</dbReference>
<evidence type="ECO:0000259" key="3">
    <source>
        <dbReference type="Pfam" id="PF12736"/>
    </source>
</evidence>
<dbReference type="PANTHER" id="PTHR15215">
    <property type="entry name" value="CABIT DOMAIN-CONTAINING PROTEIN"/>
    <property type="match status" value="1"/>
</dbReference>
<feature type="compositionally biased region" description="Basic and acidic residues" evidence="2">
    <location>
        <begin position="935"/>
        <end position="957"/>
    </location>
</feature>
<gene>
    <name evidence="5" type="primary">LOC101845015</name>
</gene>
<feature type="compositionally biased region" description="Pro residues" evidence="2">
    <location>
        <begin position="1108"/>
        <end position="1117"/>
    </location>
</feature>
<feature type="compositionally biased region" description="Basic residues" evidence="2">
    <location>
        <begin position="872"/>
        <end position="882"/>
    </location>
</feature>
<feature type="compositionally biased region" description="Basic and acidic residues" evidence="2">
    <location>
        <begin position="990"/>
        <end position="1004"/>
    </location>
</feature>
<organism evidence="4 5">
    <name type="scientific">Aplysia californica</name>
    <name type="common">California sea hare</name>
    <dbReference type="NCBI Taxonomy" id="6500"/>
    <lineage>
        <taxon>Eukaryota</taxon>
        <taxon>Metazoa</taxon>
        <taxon>Spiralia</taxon>
        <taxon>Lophotrochozoa</taxon>
        <taxon>Mollusca</taxon>
        <taxon>Gastropoda</taxon>
        <taxon>Heterobranchia</taxon>
        <taxon>Euthyneura</taxon>
        <taxon>Tectipleura</taxon>
        <taxon>Aplysiida</taxon>
        <taxon>Aplysioidea</taxon>
        <taxon>Aplysiidae</taxon>
        <taxon>Aplysia</taxon>
    </lineage>
</organism>
<dbReference type="Proteomes" id="UP000694888">
    <property type="component" value="Unplaced"/>
</dbReference>
<dbReference type="GeneID" id="101845015"/>
<protein>
    <submittedName>
        <fullName evidence="5">Uncharacterized protein LOC101845015</fullName>
    </submittedName>
</protein>
<feature type="compositionally biased region" description="Polar residues" evidence="2">
    <location>
        <begin position="810"/>
        <end position="824"/>
    </location>
</feature>
<name>A0ABM0JW82_APLCA</name>
<comment type="similarity">
    <text evidence="1">Belongs to the themis family.</text>
</comment>
<feature type="compositionally biased region" description="Low complexity" evidence="2">
    <location>
        <begin position="618"/>
        <end position="637"/>
    </location>
</feature>
<feature type="compositionally biased region" description="Polar residues" evidence="2">
    <location>
        <begin position="843"/>
        <end position="855"/>
    </location>
</feature>
<feature type="domain" description="CABIT" evidence="3">
    <location>
        <begin position="33"/>
        <end position="219"/>
    </location>
</feature>
<feature type="compositionally biased region" description="Basic residues" evidence="2">
    <location>
        <begin position="747"/>
        <end position="760"/>
    </location>
</feature>
<proteinExistence type="inferred from homology"/>
<dbReference type="Pfam" id="PF12736">
    <property type="entry name" value="CABIT"/>
    <property type="match status" value="1"/>
</dbReference>
<feature type="region of interest" description="Disordered" evidence="2">
    <location>
        <begin position="618"/>
        <end position="642"/>
    </location>
</feature>
<feature type="compositionally biased region" description="Acidic residues" evidence="2">
    <location>
        <begin position="913"/>
        <end position="922"/>
    </location>
</feature>
<sequence length="1197" mass="130755">MAAPSDSELDNAEIDSEKEEIVDLNEFLENNSLPECICVTQGTYLSKSVQISDGDVLLLKSIECDSVTISYKEENDRSWTDIKVSLDSSQRFKVLPPKDALISSESRERAASMVFYPAISDLLLDCPTYFEATASYEDPYLPGMSISAGDKFRFEKIVSDTRDGQQRLRVRDVLDNAVQLSLDCKGNFCPLEDDQTYTLKELVDSACVPRRLKLVPTNQTSEDGGSSTLASSSAPSLTIDASALTKPKPRLPRSTASSTSSSFSSCSGASKVVSDILSVLPASFSGAIHMLKPEKEVLVSPFNDPDTVWSLPVSASLKVRLYGQNDYEVPARRPSTPPFAPPPVPLPLSPTDGVPKYKAPTIPAMQQPVIPVNITSFADLYSGSFPVTAKLCDVSECNTFLRDILEDVKEVIVYRRDESRRLFAKNTKNDDVFSLSKDLQVGFIEYPEKFQSVFQLLHLPLGTEVTVLEDIAADFPKPFFLRFGDIIRITSNTAYSVKLKHSSQDCEVLKCEKCSPEGGDSVKLRIPLDFELSMVIASDAANKKVLRVPDLLSGRTLIPRQPVASLPPDQEKELLEELPVDLQLLSVIKEPCLVVSPTMPFTLPASFTSMFTSAPQVPSSSVSSQDSCSSAAACSSSEPRQVPQNIGLPLNSNIVLALTERISLEDVDLLASEADFVRTPMEKLSRTKFEELEKCSKLTMTDLSNVAAPGSNNSLDLCGAGNGVMLRTGSTGRLEVQGKRRKLDKVRRLSRALNPKHWRHSKADPEPLPHPSAMGLMALASRPNSASSNDYQFQQQQEQQQQQQLEQQQGSAETASTEDGSTVSSDEDAEDNLYEDVEIGPLRSSTFDAPPTSQKPRLFSGRLHKSLPLPRLRARLVARKSSPRSNDDPVGGAEGGASRNDVRVTNNGGVEEGHEDFDNDNDSESHIYDIPSPVAKEKSWKSTLERKFQQLKPRYDVPKSSNSRPKPDVVAVSKNDSEDNDIALQYTAVDRSRPREARKVRDNSADNIIKASEKSNLSVDGKKAKALGNTADTPPVAPTRRKAGKEGSREQASNNGKLSSTQAQVDNSGEGGFSDAPTPPRRTRKVRSMNDSPADETRNSSTHSEGSTPPPPPPPPRPKPRGVKKSNSSPADTEAVMAQESDRDDHVGLRKQVAAMTLREAPDVPARPSVLSPSHGSNSKDRSEKPVPPPKPRQRKA</sequence>
<feature type="region of interest" description="Disordered" evidence="2">
    <location>
        <begin position="747"/>
        <end position="1197"/>
    </location>
</feature>
<dbReference type="RefSeq" id="XP_005102966.1">
    <property type="nucleotide sequence ID" value="XM_005102909.3"/>
</dbReference>
<dbReference type="InterPro" id="IPR039671">
    <property type="entry name" value="THEMIS"/>
</dbReference>
<evidence type="ECO:0000256" key="2">
    <source>
        <dbReference type="SAM" id="MobiDB-lite"/>
    </source>
</evidence>